<name>A0ACC2F5V0_DALPE</name>
<dbReference type="EMBL" id="CM055760">
    <property type="protein sequence ID" value="KAJ7986757.1"/>
    <property type="molecule type" value="Genomic_DNA"/>
</dbReference>
<proteinExistence type="predicted"/>
<accession>A0ACC2F5V0</accession>
<dbReference type="Proteomes" id="UP001157502">
    <property type="component" value="Chromosome 33"/>
</dbReference>
<gene>
    <name evidence="1" type="ORF">DPEC_G00331700</name>
</gene>
<comment type="caution">
    <text evidence="1">The sequence shown here is derived from an EMBL/GenBank/DDBJ whole genome shotgun (WGS) entry which is preliminary data.</text>
</comment>
<organism evidence="1 2">
    <name type="scientific">Dallia pectoralis</name>
    <name type="common">Alaska blackfish</name>
    <dbReference type="NCBI Taxonomy" id="75939"/>
    <lineage>
        <taxon>Eukaryota</taxon>
        <taxon>Metazoa</taxon>
        <taxon>Chordata</taxon>
        <taxon>Craniata</taxon>
        <taxon>Vertebrata</taxon>
        <taxon>Euteleostomi</taxon>
        <taxon>Actinopterygii</taxon>
        <taxon>Neopterygii</taxon>
        <taxon>Teleostei</taxon>
        <taxon>Protacanthopterygii</taxon>
        <taxon>Esociformes</taxon>
        <taxon>Umbridae</taxon>
        <taxon>Dallia</taxon>
    </lineage>
</organism>
<keyword evidence="2" id="KW-1185">Reference proteome</keyword>
<reference evidence="1" key="1">
    <citation type="submission" date="2021-05" db="EMBL/GenBank/DDBJ databases">
        <authorList>
            <person name="Pan Q."/>
            <person name="Jouanno E."/>
            <person name="Zahm M."/>
            <person name="Klopp C."/>
            <person name="Cabau C."/>
            <person name="Louis A."/>
            <person name="Berthelot C."/>
            <person name="Parey E."/>
            <person name="Roest Crollius H."/>
            <person name="Montfort J."/>
            <person name="Robinson-Rechavi M."/>
            <person name="Bouchez O."/>
            <person name="Lampietro C."/>
            <person name="Lopez Roques C."/>
            <person name="Donnadieu C."/>
            <person name="Postlethwait J."/>
            <person name="Bobe J."/>
            <person name="Dillon D."/>
            <person name="Chandos A."/>
            <person name="von Hippel F."/>
            <person name="Guiguen Y."/>
        </authorList>
    </citation>
    <scope>NUCLEOTIDE SEQUENCE</scope>
    <source>
        <strain evidence="1">YG-Jan2019</strain>
    </source>
</reference>
<protein>
    <submittedName>
        <fullName evidence="1">Uncharacterized protein</fullName>
    </submittedName>
</protein>
<evidence type="ECO:0000313" key="1">
    <source>
        <dbReference type="EMBL" id="KAJ7986757.1"/>
    </source>
</evidence>
<sequence>MSQTNLQLFEISQRTLSQCFTAQPHPAARPRHFQLEGHPQPFLFLTPEDITRQATQQRLHGPVPTVPAQPLTTLS</sequence>
<evidence type="ECO:0000313" key="2">
    <source>
        <dbReference type="Proteomes" id="UP001157502"/>
    </source>
</evidence>